<accession>A0A0A9AX05</accession>
<organism evidence="1">
    <name type="scientific">Arundo donax</name>
    <name type="common">Giant reed</name>
    <name type="synonym">Donax arundinaceus</name>
    <dbReference type="NCBI Taxonomy" id="35708"/>
    <lineage>
        <taxon>Eukaryota</taxon>
        <taxon>Viridiplantae</taxon>
        <taxon>Streptophyta</taxon>
        <taxon>Embryophyta</taxon>
        <taxon>Tracheophyta</taxon>
        <taxon>Spermatophyta</taxon>
        <taxon>Magnoliopsida</taxon>
        <taxon>Liliopsida</taxon>
        <taxon>Poales</taxon>
        <taxon>Poaceae</taxon>
        <taxon>PACMAD clade</taxon>
        <taxon>Arundinoideae</taxon>
        <taxon>Arundineae</taxon>
        <taxon>Arundo</taxon>
    </lineage>
</organism>
<proteinExistence type="predicted"/>
<dbReference type="AlphaFoldDB" id="A0A0A9AX05"/>
<protein>
    <submittedName>
        <fullName evidence="1">Uncharacterized protein</fullName>
    </submittedName>
</protein>
<reference evidence="1" key="2">
    <citation type="journal article" date="2015" name="Data Brief">
        <title>Shoot transcriptome of the giant reed, Arundo donax.</title>
        <authorList>
            <person name="Barrero R.A."/>
            <person name="Guerrero F.D."/>
            <person name="Moolhuijzen P."/>
            <person name="Goolsby J.A."/>
            <person name="Tidwell J."/>
            <person name="Bellgard S.E."/>
            <person name="Bellgard M.I."/>
        </authorList>
    </citation>
    <scope>NUCLEOTIDE SEQUENCE</scope>
    <source>
        <tissue evidence="1">Shoot tissue taken approximately 20 cm above the soil surface</tissue>
    </source>
</reference>
<dbReference type="EMBL" id="GBRH01242274">
    <property type="protein sequence ID" value="JAD55621.1"/>
    <property type="molecule type" value="Transcribed_RNA"/>
</dbReference>
<evidence type="ECO:0000313" key="1">
    <source>
        <dbReference type="EMBL" id="JAD55621.1"/>
    </source>
</evidence>
<sequence length="16" mass="2029">MDLSLHIYISRILIRW</sequence>
<reference evidence="1" key="1">
    <citation type="submission" date="2014-09" db="EMBL/GenBank/DDBJ databases">
        <authorList>
            <person name="Magalhaes I.L.F."/>
            <person name="Oliveira U."/>
            <person name="Santos F.R."/>
            <person name="Vidigal T.H.D.A."/>
            <person name="Brescovit A.D."/>
            <person name="Santos A.J."/>
        </authorList>
    </citation>
    <scope>NUCLEOTIDE SEQUENCE</scope>
    <source>
        <tissue evidence="1">Shoot tissue taken approximately 20 cm above the soil surface</tissue>
    </source>
</reference>
<name>A0A0A9AX05_ARUDO</name>